<gene>
    <name evidence="1" type="ORF">A2925_00670</name>
</gene>
<dbReference type="AlphaFoldDB" id="A0A1F8GIY7"/>
<reference evidence="1 2" key="1">
    <citation type="journal article" date="2016" name="Nat. Commun.">
        <title>Thousands of microbial genomes shed light on interconnected biogeochemical processes in an aquifer system.</title>
        <authorList>
            <person name="Anantharaman K."/>
            <person name="Brown C.T."/>
            <person name="Hug L.A."/>
            <person name="Sharon I."/>
            <person name="Castelle C.J."/>
            <person name="Probst A.J."/>
            <person name="Thomas B.C."/>
            <person name="Singh A."/>
            <person name="Wilkins M.J."/>
            <person name="Karaoz U."/>
            <person name="Brodie E.L."/>
            <person name="Williams K.H."/>
            <person name="Hubbard S.S."/>
            <person name="Banfield J.F."/>
        </authorList>
    </citation>
    <scope>NUCLEOTIDE SEQUENCE [LARGE SCALE GENOMIC DNA]</scope>
</reference>
<protein>
    <recommendedName>
        <fullName evidence="3">DUF1059 domain-containing protein</fullName>
    </recommendedName>
</protein>
<dbReference type="EMBL" id="MGKL01000020">
    <property type="protein sequence ID" value="OGN25365.1"/>
    <property type="molecule type" value="Genomic_DNA"/>
</dbReference>
<comment type="caution">
    <text evidence="1">The sequence shown here is derived from an EMBL/GenBank/DDBJ whole genome shotgun (WGS) entry which is preliminary data.</text>
</comment>
<evidence type="ECO:0008006" key="3">
    <source>
        <dbReference type="Google" id="ProtNLM"/>
    </source>
</evidence>
<evidence type="ECO:0000313" key="1">
    <source>
        <dbReference type="EMBL" id="OGN25365.1"/>
    </source>
</evidence>
<organism evidence="1 2">
    <name type="scientific">Candidatus Yanofskybacteria bacterium RIFCSPLOWO2_01_FULL_44_22</name>
    <dbReference type="NCBI Taxonomy" id="1802697"/>
    <lineage>
        <taxon>Bacteria</taxon>
        <taxon>Candidatus Yanofskyibacteriota</taxon>
    </lineage>
</organism>
<name>A0A1F8GIY7_9BACT</name>
<dbReference type="Proteomes" id="UP000178256">
    <property type="component" value="Unassembled WGS sequence"/>
</dbReference>
<accession>A0A1F8GIY7</accession>
<sequence>MNKYSMTCTCGDVMTVDALSIEEAVSEMKGMMSPGALAAHMADRHAGENLPTMDKFYESIEKNLKLDR</sequence>
<evidence type="ECO:0000313" key="2">
    <source>
        <dbReference type="Proteomes" id="UP000178256"/>
    </source>
</evidence>
<proteinExistence type="predicted"/>